<dbReference type="PRINTS" id="PR00080">
    <property type="entry name" value="SDRFAMILY"/>
</dbReference>
<keyword evidence="4" id="KW-1185">Reference proteome</keyword>
<comment type="caution">
    <text evidence="3">The sequence shown here is derived from an EMBL/GenBank/DDBJ whole genome shotgun (WGS) entry which is preliminary data.</text>
</comment>
<dbReference type="PANTHER" id="PTHR42760:SF133">
    <property type="entry name" value="3-OXOACYL-[ACYL-CARRIER-PROTEIN] REDUCTASE"/>
    <property type="match status" value="1"/>
</dbReference>
<dbReference type="GO" id="GO:0016616">
    <property type="term" value="F:oxidoreductase activity, acting on the CH-OH group of donors, NAD or NADP as acceptor"/>
    <property type="evidence" value="ECO:0007669"/>
    <property type="project" value="TreeGrafter"/>
</dbReference>
<dbReference type="PANTHER" id="PTHR42760">
    <property type="entry name" value="SHORT-CHAIN DEHYDROGENASES/REDUCTASES FAMILY MEMBER"/>
    <property type="match status" value="1"/>
</dbReference>
<dbReference type="InterPro" id="IPR002347">
    <property type="entry name" value="SDR_fam"/>
</dbReference>
<dbReference type="SUPFAM" id="SSF51735">
    <property type="entry name" value="NAD(P)-binding Rossmann-fold domains"/>
    <property type="match status" value="1"/>
</dbReference>
<dbReference type="InterPro" id="IPR020904">
    <property type="entry name" value="Sc_DH/Rdtase_CS"/>
</dbReference>
<dbReference type="GO" id="GO:0008206">
    <property type="term" value="P:bile acid metabolic process"/>
    <property type="evidence" value="ECO:0007669"/>
    <property type="project" value="UniProtKB-ARBA"/>
</dbReference>
<dbReference type="FunFam" id="3.40.50.720:FF:000084">
    <property type="entry name" value="Short-chain dehydrogenase reductase"/>
    <property type="match status" value="1"/>
</dbReference>
<dbReference type="InterPro" id="IPR036291">
    <property type="entry name" value="NAD(P)-bd_dom_sf"/>
</dbReference>
<reference evidence="3 4" key="1">
    <citation type="submission" date="2015-04" db="EMBL/GenBank/DDBJ databases">
        <title>Taxonomic description and genome sequence of Bacillus campisalis sp. nov., a novel member of the genus Bacillus isolated from solar saltern.</title>
        <authorList>
            <person name="Mathan Kumar R."/>
            <person name="Kaur G."/>
            <person name="Kumar A."/>
            <person name="Singh N.K."/>
            <person name="Kaur N."/>
            <person name="Kumar N."/>
            <person name="Mayilraj S."/>
        </authorList>
    </citation>
    <scope>NUCLEOTIDE SEQUENCE [LARGE SCALE GENOMIC DNA]</scope>
    <source>
        <strain evidence="3 4">SA2-6</strain>
    </source>
</reference>
<gene>
    <name evidence="3" type="ORF">WQ57_05380</name>
</gene>
<evidence type="ECO:0000313" key="3">
    <source>
        <dbReference type="EMBL" id="KKK39196.1"/>
    </source>
</evidence>
<dbReference type="PROSITE" id="PS00061">
    <property type="entry name" value="ADH_SHORT"/>
    <property type="match status" value="1"/>
</dbReference>
<organism evidence="3 4">
    <name type="scientific">Mesobacillus campisalis</name>
    <dbReference type="NCBI Taxonomy" id="1408103"/>
    <lineage>
        <taxon>Bacteria</taxon>
        <taxon>Bacillati</taxon>
        <taxon>Bacillota</taxon>
        <taxon>Bacilli</taxon>
        <taxon>Bacillales</taxon>
        <taxon>Bacillaceae</taxon>
        <taxon>Mesobacillus</taxon>
    </lineage>
</organism>
<dbReference type="RefSeq" id="WP_046522687.1">
    <property type="nucleotide sequence ID" value="NZ_LAYY01000004.1"/>
</dbReference>
<dbReference type="EMBL" id="LAYY01000004">
    <property type="protein sequence ID" value="KKK39196.1"/>
    <property type="molecule type" value="Genomic_DNA"/>
</dbReference>
<dbReference type="PATRIC" id="fig|1408103.3.peg.1207"/>
<evidence type="ECO:0000313" key="4">
    <source>
        <dbReference type="Proteomes" id="UP000034166"/>
    </source>
</evidence>
<dbReference type="Pfam" id="PF13561">
    <property type="entry name" value="adh_short_C2"/>
    <property type="match status" value="1"/>
</dbReference>
<sequence length="247" mass="26271">MGKLDGKVAIITGAAQGMGAMHARKFVEEGAKVAITDLNLEGAQQLADELGENAIALKLDVANEENWIEVVAKTEETFGPINVLVNNAGIGIFKTLEELTVKDFELTFKVDELGVFLGMQKTLPSMKKAGVGSIVNISSVDGLVSAPTAIAYSASKHAVTGMTKGAAAELGQHNIRVNSVHPGIIKTPMADQPDVEEYLKQLEQDIPLRRRAEVEEVSNLVVYLASDDSSYSTGAQFVVDGGMISDL</sequence>
<dbReference type="PRINTS" id="PR00081">
    <property type="entry name" value="GDHRDH"/>
</dbReference>
<dbReference type="NCBIfam" id="NF005559">
    <property type="entry name" value="PRK07231.1"/>
    <property type="match status" value="1"/>
</dbReference>
<protein>
    <submittedName>
        <fullName evidence="3">3-alpha-hydroxysteroid dehydrogenase</fullName>
    </submittedName>
</protein>
<evidence type="ECO:0000256" key="1">
    <source>
        <dbReference type="ARBA" id="ARBA00006484"/>
    </source>
</evidence>
<keyword evidence="2" id="KW-0560">Oxidoreductase</keyword>
<name>A0A0M2SZS5_9BACI</name>
<proteinExistence type="inferred from homology"/>
<accession>A0A0M2SZS5</accession>
<evidence type="ECO:0000256" key="2">
    <source>
        <dbReference type="ARBA" id="ARBA00023002"/>
    </source>
</evidence>
<dbReference type="AlphaFoldDB" id="A0A0M2SZS5"/>
<dbReference type="Gene3D" id="3.40.50.720">
    <property type="entry name" value="NAD(P)-binding Rossmann-like Domain"/>
    <property type="match status" value="1"/>
</dbReference>
<comment type="similarity">
    <text evidence="1">Belongs to the short-chain dehydrogenases/reductases (SDR) family.</text>
</comment>
<dbReference type="OrthoDB" id="286404at2"/>
<dbReference type="Proteomes" id="UP000034166">
    <property type="component" value="Unassembled WGS sequence"/>
</dbReference>